<proteinExistence type="predicted"/>
<organism evidence="2 3">
    <name type="scientific">Exidia glandulosa HHB12029</name>
    <dbReference type="NCBI Taxonomy" id="1314781"/>
    <lineage>
        <taxon>Eukaryota</taxon>
        <taxon>Fungi</taxon>
        <taxon>Dikarya</taxon>
        <taxon>Basidiomycota</taxon>
        <taxon>Agaricomycotina</taxon>
        <taxon>Agaricomycetes</taxon>
        <taxon>Auriculariales</taxon>
        <taxon>Exidiaceae</taxon>
        <taxon>Exidia</taxon>
    </lineage>
</organism>
<dbReference type="InParanoid" id="A0A165G0P7"/>
<dbReference type="SUPFAM" id="SSF56601">
    <property type="entry name" value="beta-lactamase/transpeptidase-like"/>
    <property type="match status" value="1"/>
</dbReference>
<name>A0A165G0P7_EXIGL</name>
<dbReference type="Gene3D" id="3.40.710.10">
    <property type="entry name" value="DD-peptidase/beta-lactamase superfamily"/>
    <property type="match status" value="1"/>
</dbReference>
<evidence type="ECO:0000313" key="3">
    <source>
        <dbReference type="Proteomes" id="UP000077266"/>
    </source>
</evidence>
<reference evidence="2 3" key="1">
    <citation type="journal article" date="2016" name="Mol. Biol. Evol.">
        <title>Comparative Genomics of Early-Diverging Mushroom-Forming Fungi Provides Insights into the Origins of Lignocellulose Decay Capabilities.</title>
        <authorList>
            <person name="Nagy L.G."/>
            <person name="Riley R."/>
            <person name="Tritt A."/>
            <person name="Adam C."/>
            <person name="Daum C."/>
            <person name="Floudas D."/>
            <person name="Sun H."/>
            <person name="Yadav J.S."/>
            <person name="Pangilinan J."/>
            <person name="Larsson K.H."/>
            <person name="Matsuura K."/>
            <person name="Barry K."/>
            <person name="Labutti K."/>
            <person name="Kuo R."/>
            <person name="Ohm R.A."/>
            <person name="Bhattacharya S.S."/>
            <person name="Shirouzu T."/>
            <person name="Yoshinaga Y."/>
            <person name="Martin F.M."/>
            <person name="Grigoriev I.V."/>
            <person name="Hibbett D.S."/>
        </authorList>
    </citation>
    <scope>NUCLEOTIDE SEQUENCE [LARGE SCALE GENOMIC DNA]</scope>
    <source>
        <strain evidence="2 3">HHB12029</strain>
    </source>
</reference>
<sequence length="398" mass="42555">MASSLSQQVRTILSDAVNAPNGVPGLVFGAVNAKGETIVAEAAGVTTLDSYFALFSITKLITGLAAMQLVQHGKLTLDEPIAKVLPEIARVKVLAKDGVTLSDPETKITLRMLLTHTSGFGYSFFDEALSRYTKARPDGKDEFSGTREGVLDMPLVREPGTAWTYGVGMDWVGEAIMRVSGQTLEQYCGANIFSPLGITEVKWRVTPENKGRLVDMYSRLADGSVVKRELFTHELPEPEDAPRFQCGGMGAFASLASLLCLFSAILSCDPALGLSAETLDEMFTDQFDGKRVKLGADALNITGTFSGRPDLAPPLANDPSLGRIGFGLTWMILHDGLPTGRSPDSVMWDGLPNCYWGMDRAKGIATVMLAQLLPSGDPTVIGAYFEAEGAVYASLASA</sequence>
<evidence type="ECO:0000313" key="2">
    <source>
        <dbReference type="EMBL" id="KZV89813.1"/>
    </source>
</evidence>
<dbReference type="InterPro" id="IPR012338">
    <property type="entry name" value="Beta-lactam/transpept-like"/>
</dbReference>
<dbReference type="OrthoDB" id="428260at2759"/>
<protein>
    <submittedName>
        <fullName evidence="2">Beta-lactamase/transpeptidase-like protein</fullName>
    </submittedName>
</protein>
<dbReference type="InterPro" id="IPR050789">
    <property type="entry name" value="Diverse_Enzym_Activities"/>
</dbReference>
<dbReference type="EMBL" id="KV426063">
    <property type="protein sequence ID" value="KZV89813.1"/>
    <property type="molecule type" value="Genomic_DNA"/>
</dbReference>
<accession>A0A165G0P7</accession>
<dbReference type="STRING" id="1314781.A0A165G0P7"/>
<dbReference type="PANTHER" id="PTHR43283">
    <property type="entry name" value="BETA-LACTAMASE-RELATED"/>
    <property type="match status" value="1"/>
</dbReference>
<evidence type="ECO:0000259" key="1">
    <source>
        <dbReference type="Pfam" id="PF00144"/>
    </source>
</evidence>
<dbReference type="Pfam" id="PF00144">
    <property type="entry name" value="Beta-lactamase"/>
    <property type="match status" value="1"/>
</dbReference>
<dbReference type="PANTHER" id="PTHR43283:SF3">
    <property type="entry name" value="BETA-LACTAMASE FAMILY PROTEIN (AFU_ORTHOLOGUE AFUA_5G07500)"/>
    <property type="match status" value="1"/>
</dbReference>
<feature type="domain" description="Beta-lactamase-related" evidence="1">
    <location>
        <begin position="22"/>
        <end position="388"/>
    </location>
</feature>
<gene>
    <name evidence="2" type="ORF">EXIGLDRAFT_137443</name>
</gene>
<dbReference type="AlphaFoldDB" id="A0A165G0P7"/>
<dbReference type="Proteomes" id="UP000077266">
    <property type="component" value="Unassembled WGS sequence"/>
</dbReference>
<dbReference type="InterPro" id="IPR001466">
    <property type="entry name" value="Beta-lactam-related"/>
</dbReference>
<keyword evidence="3" id="KW-1185">Reference proteome</keyword>